<keyword evidence="1" id="KW-1185">Reference proteome</keyword>
<protein>
    <submittedName>
        <fullName evidence="2">Uncharacterized protein</fullName>
    </submittedName>
</protein>
<accession>A0A5S6R1G2</accession>
<dbReference type="WBParaSite" id="TMUE_3000013002.1">
    <property type="protein sequence ID" value="TMUE_3000013002.1"/>
    <property type="gene ID" value="WBGene00287062"/>
</dbReference>
<organism evidence="1 2">
    <name type="scientific">Trichuris muris</name>
    <name type="common">Mouse whipworm</name>
    <dbReference type="NCBI Taxonomy" id="70415"/>
    <lineage>
        <taxon>Eukaryota</taxon>
        <taxon>Metazoa</taxon>
        <taxon>Ecdysozoa</taxon>
        <taxon>Nematoda</taxon>
        <taxon>Enoplea</taxon>
        <taxon>Dorylaimia</taxon>
        <taxon>Trichinellida</taxon>
        <taxon>Trichuridae</taxon>
        <taxon>Trichuris</taxon>
    </lineage>
</organism>
<dbReference type="Proteomes" id="UP000046395">
    <property type="component" value="Unassembled WGS sequence"/>
</dbReference>
<reference evidence="2" key="1">
    <citation type="submission" date="2019-12" db="UniProtKB">
        <authorList>
            <consortium name="WormBaseParasite"/>
        </authorList>
    </citation>
    <scope>IDENTIFICATION</scope>
</reference>
<sequence length="113" mass="12888">MEEAIKASAVSEHAIHCSIAQRPNIICRENRFQLRRIKEALFIGHNDTINRDQGVEISESIDTIAAVSIGKTSFRQRSMPSVDPEYNEIFHEQFVKTERKTAISRSIVNELFA</sequence>
<proteinExistence type="predicted"/>
<evidence type="ECO:0000313" key="2">
    <source>
        <dbReference type="WBParaSite" id="TMUE_3000013002.1"/>
    </source>
</evidence>
<dbReference type="AlphaFoldDB" id="A0A5S6R1G2"/>
<evidence type="ECO:0000313" key="1">
    <source>
        <dbReference type="Proteomes" id="UP000046395"/>
    </source>
</evidence>
<name>A0A5S6R1G2_TRIMR</name>